<accession>X0RVF9</accession>
<reference evidence="1" key="1">
    <citation type="journal article" date="2014" name="Front. Microbiol.">
        <title>High frequency of phylogenetically diverse reductive dehalogenase-homologous genes in deep subseafloor sedimentary metagenomes.</title>
        <authorList>
            <person name="Kawai M."/>
            <person name="Futagami T."/>
            <person name="Toyoda A."/>
            <person name="Takaki Y."/>
            <person name="Nishi S."/>
            <person name="Hori S."/>
            <person name="Arai W."/>
            <person name="Tsubouchi T."/>
            <person name="Morono Y."/>
            <person name="Uchiyama I."/>
            <person name="Ito T."/>
            <person name="Fujiyama A."/>
            <person name="Inagaki F."/>
            <person name="Takami H."/>
        </authorList>
    </citation>
    <scope>NUCLEOTIDE SEQUENCE</scope>
    <source>
        <strain evidence="1">Expedition CK06-06</strain>
    </source>
</reference>
<proteinExistence type="predicted"/>
<evidence type="ECO:0000313" key="1">
    <source>
        <dbReference type="EMBL" id="GAF67742.1"/>
    </source>
</evidence>
<name>X0RVF9_9ZZZZ</name>
<dbReference type="EMBL" id="BARS01005008">
    <property type="protein sequence ID" value="GAF67742.1"/>
    <property type="molecule type" value="Genomic_DNA"/>
</dbReference>
<gene>
    <name evidence="1" type="ORF">S01H1_09798</name>
</gene>
<organism evidence="1">
    <name type="scientific">marine sediment metagenome</name>
    <dbReference type="NCBI Taxonomy" id="412755"/>
    <lineage>
        <taxon>unclassified sequences</taxon>
        <taxon>metagenomes</taxon>
        <taxon>ecological metagenomes</taxon>
    </lineage>
</organism>
<dbReference type="AlphaFoldDB" id="X0RVF9"/>
<comment type="caution">
    <text evidence="1">The sequence shown here is derived from an EMBL/GenBank/DDBJ whole genome shotgun (WGS) entry which is preliminary data.</text>
</comment>
<protein>
    <submittedName>
        <fullName evidence="1">Uncharacterized protein</fullName>
    </submittedName>
</protein>
<sequence length="55" mass="6067">MTREKGIFETLVASVVAGAALAAGAEAWQWLSPMRRRNEIDSELAEEMEGETDEL</sequence>